<evidence type="ECO:0000256" key="3">
    <source>
        <dbReference type="PROSITE-ProRule" id="PRU00277"/>
    </source>
</evidence>
<evidence type="ECO:0000256" key="2">
    <source>
        <dbReference type="ARBA" id="ARBA00023110"/>
    </source>
</evidence>
<keyword evidence="3 4" id="KW-0413">Isomerase</keyword>
<evidence type="ECO:0000313" key="7">
    <source>
        <dbReference type="Proteomes" id="UP000198916"/>
    </source>
</evidence>
<comment type="catalytic activity">
    <reaction evidence="1 3 4">
        <text>[protein]-peptidylproline (omega=180) = [protein]-peptidylproline (omega=0)</text>
        <dbReference type="Rhea" id="RHEA:16237"/>
        <dbReference type="Rhea" id="RHEA-COMP:10747"/>
        <dbReference type="Rhea" id="RHEA-COMP:10748"/>
        <dbReference type="ChEBI" id="CHEBI:83833"/>
        <dbReference type="ChEBI" id="CHEBI:83834"/>
        <dbReference type="EC" id="5.2.1.8"/>
    </reaction>
</comment>
<evidence type="ECO:0000313" key="6">
    <source>
        <dbReference type="EMBL" id="SEK18754.1"/>
    </source>
</evidence>
<dbReference type="EC" id="5.2.1.8" evidence="4"/>
<sequence>MQLARLNVKIMKKINVLLVGLVAVGMSSCLREDDFDPAAQQEIEKPIIEAYANEHLNVPRFHEPTGIWYEIIQPGDPASYQYKVVPRQDNPSQLVIEAPTVHVNYTGRLVQTNTVFDSNDDEDGAEISLANVILAWQAIFFPKEIIFGEDGELLDEPVDFGGITQDGLKAGAVFRIVTPSRWAYQNRGQGTVPANAPLYFEITVLDISEPSSNNP</sequence>
<feature type="domain" description="PPIase FKBP-type" evidence="5">
    <location>
        <begin position="98"/>
        <end position="208"/>
    </location>
</feature>
<dbReference type="STRING" id="332977.SAMN05421740_101117"/>
<evidence type="ECO:0000259" key="5">
    <source>
        <dbReference type="PROSITE" id="PS50059"/>
    </source>
</evidence>
<dbReference type="Pfam" id="PF00254">
    <property type="entry name" value="FKBP_C"/>
    <property type="match status" value="1"/>
</dbReference>
<keyword evidence="2 3" id="KW-0697">Rotamase</keyword>
<organism evidence="6 7">
    <name type="scientific">Parapedobacter koreensis</name>
    <dbReference type="NCBI Taxonomy" id="332977"/>
    <lineage>
        <taxon>Bacteria</taxon>
        <taxon>Pseudomonadati</taxon>
        <taxon>Bacteroidota</taxon>
        <taxon>Sphingobacteriia</taxon>
        <taxon>Sphingobacteriales</taxon>
        <taxon>Sphingobacteriaceae</taxon>
        <taxon>Parapedobacter</taxon>
    </lineage>
</organism>
<dbReference type="InterPro" id="IPR046357">
    <property type="entry name" value="PPIase_dom_sf"/>
</dbReference>
<dbReference type="SUPFAM" id="SSF54534">
    <property type="entry name" value="FKBP-like"/>
    <property type="match status" value="1"/>
</dbReference>
<name>A0A1H7EYS7_9SPHI</name>
<dbReference type="PROSITE" id="PS50059">
    <property type="entry name" value="FKBP_PPIASE"/>
    <property type="match status" value="1"/>
</dbReference>
<proteinExistence type="inferred from homology"/>
<gene>
    <name evidence="6" type="ORF">SAMN05421740_101117</name>
</gene>
<reference evidence="7" key="1">
    <citation type="submission" date="2016-10" db="EMBL/GenBank/DDBJ databases">
        <authorList>
            <person name="Varghese N."/>
            <person name="Submissions S."/>
        </authorList>
    </citation>
    <scope>NUCLEOTIDE SEQUENCE [LARGE SCALE GENOMIC DNA]</scope>
    <source>
        <strain evidence="7">Jip14</strain>
    </source>
</reference>
<dbReference type="Gene3D" id="3.10.50.40">
    <property type="match status" value="1"/>
</dbReference>
<evidence type="ECO:0000256" key="4">
    <source>
        <dbReference type="RuleBase" id="RU003915"/>
    </source>
</evidence>
<dbReference type="InterPro" id="IPR001179">
    <property type="entry name" value="PPIase_FKBP_dom"/>
</dbReference>
<comment type="similarity">
    <text evidence="4">Belongs to the FKBP-type PPIase family.</text>
</comment>
<dbReference type="EMBL" id="FNZR01000001">
    <property type="protein sequence ID" value="SEK18754.1"/>
    <property type="molecule type" value="Genomic_DNA"/>
</dbReference>
<dbReference type="Proteomes" id="UP000198916">
    <property type="component" value="Unassembled WGS sequence"/>
</dbReference>
<dbReference type="GO" id="GO:0003755">
    <property type="term" value="F:peptidyl-prolyl cis-trans isomerase activity"/>
    <property type="evidence" value="ECO:0007669"/>
    <property type="project" value="UniProtKB-UniRule"/>
</dbReference>
<protein>
    <recommendedName>
        <fullName evidence="4">Peptidyl-prolyl cis-trans isomerase</fullName>
        <ecNumber evidence="4">5.2.1.8</ecNumber>
    </recommendedName>
</protein>
<accession>A0A1H7EYS7</accession>
<dbReference type="AlphaFoldDB" id="A0A1H7EYS7"/>
<dbReference type="PROSITE" id="PS51257">
    <property type="entry name" value="PROKAR_LIPOPROTEIN"/>
    <property type="match status" value="1"/>
</dbReference>
<keyword evidence="7" id="KW-1185">Reference proteome</keyword>
<evidence type="ECO:0000256" key="1">
    <source>
        <dbReference type="ARBA" id="ARBA00000971"/>
    </source>
</evidence>